<evidence type="ECO:0000313" key="3">
    <source>
        <dbReference type="Proteomes" id="UP000244896"/>
    </source>
</evidence>
<dbReference type="EMBL" id="CP023004">
    <property type="protein sequence ID" value="AWI09083.1"/>
    <property type="molecule type" value="Genomic_DNA"/>
</dbReference>
<protein>
    <recommendedName>
        <fullName evidence="1">Endonuclease/exonuclease/phosphatase domain-containing protein</fullName>
    </recommendedName>
</protein>
<reference evidence="2 3" key="1">
    <citation type="journal article" date="2018" name="Syst. Appl. Microbiol.">
        <title>Ereboglobus luteus gen. nov. sp. nov. from cockroach guts, and new insights into the oxygen relationship of the genera Opitutus and Didymococcus (Verrucomicrobia: Opitutaceae).</title>
        <authorList>
            <person name="Tegtmeier D."/>
            <person name="Belitz A."/>
            <person name="Radek R."/>
            <person name="Heimerl T."/>
            <person name="Brune A."/>
        </authorList>
    </citation>
    <scope>NUCLEOTIDE SEQUENCE [LARGE SCALE GENOMIC DNA]</scope>
    <source>
        <strain evidence="2 3">Ho45</strain>
    </source>
</reference>
<sequence length="343" mass="38382">MAIHVHPRLKKTFLIMKTTLPVRRLTLLALASVALALTGFSEPVRVLTYNLLGSRPSTEKNAKCEPWVKRKPLVLEIMRDRTGGAGYDFIGTQETSTNPDPVLDQVNQLAVEMEKSGYGSLYAACNGEPNTLKPKELSMSNMFFWRKDRWEIDPNDSGTFWLSDTPEIPGSNTWSPIDPKTGKSTNKGARRNVSYGLFHEIANGKRTGKKVYFYNTHLNVHVPEARMKSAILIMDRIKNRKDKSAPIVLTGDFNSLRNDSRGDGYVYKYLTGFPIKFEDATHTPPQALAEAFEEAGPKDKLPRIDFIFSSKGLKATSAANVNIRRNGIRPSDHAPIAAVLDWE</sequence>
<proteinExistence type="predicted"/>
<dbReference type="InterPro" id="IPR005135">
    <property type="entry name" value="Endo/exonuclease/phosphatase"/>
</dbReference>
<dbReference type="Proteomes" id="UP000244896">
    <property type="component" value="Chromosome"/>
</dbReference>
<dbReference type="Gene3D" id="3.60.10.10">
    <property type="entry name" value="Endonuclease/exonuclease/phosphatase"/>
    <property type="match status" value="1"/>
</dbReference>
<feature type="domain" description="Endonuclease/exonuclease/phosphatase" evidence="1">
    <location>
        <begin position="47"/>
        <end position="333"/>
    </location>
</feature>
<dbReference type="Pfam" id="PF03372">
    <property type="entry name" value="Exo_endo_phos"/>
    <property type="match status" value="1"/>
</dbReference>
<dbReference type="PANTHER" id="PTHR12121:SF36">
    <property type="entry name" value="ENDONUCLEASE_EXONUCLEASE_PHOSPHATASE DOMAIN-CONTAINING PROTEIN"/>
    <property type="match status" value="1"/>
</dbReference>
<dbReference type="GO" id="GO:0000175">
    <property type="term" value="F:3'-5'-RNA exonuclease activity"/>
    <property type="evidence" value="ECO:0007669"/>
    <property type="project" value="TreeGrafter"/>
</dbReference>
<dbReference type="SUPFAM" id="SSF56219">
    <property type="entry name" value="DNase I-like"/>
    <property type="match status" value="1"/>
</dbReference>
<name>A0A2U8E2J0_9BACT</name>
<organism evidence="2 3">
    <name type="scientific">Ereboglobus luteus</name>
    <dbReference type="NCBI Taxonomy" id="1796921"/>
    <lineage>
        <taxon>Bacteria</taxon>
        <taxon>Pseudomonadati</taxon>
        <taxon>Verrucomicrobiota</taxon>
        <taxon>Opitutia</taxon>
        <taxon>Opitutales</taxon>
        <taxon>Opitutaceae</taxon>
        <taxon>Ereboglobus</taxon>
    </lineage>
</organism>
<dbReference type="AlphaFoldDB" id="A0A2U8E2J0"/>
<dbReference type="InterPro" id="IPR036691">
    <property type="entry name" value="Endo/exonu/phosph_ase_sf"/>
</dbReference>
<evidence type="ECO:0000259" key="1">
    <source>
        <dbReference type="Pfam" id="PF03372"/>
    </source>
</evidence>
<evidence type="ECO:0000313" key="2">
    <source>
        <dbReference type="EMBL" id="AWI09083.1"/>
    </source>
</evidence>
<dbReference type="OrthoDB" id="9793162at2"/>
<gene>
    <name evidence="2" type="ORF">CKA38_07380</name>
</gene>
<dbReference type="InterPro" id="IPR050410">
    <property type="entry name" value="CCR4/nocturin_mRNA_transcr"/>
</dbReference>
<dbReference type="KEGG" id="elut:CKA38_07380"/>
<dbReference type="PANTHER" id="PTHR12121">
    <property type="entry name" value="CARBON CATABOLITE REPRESSOR PROTEIN 4"/>
    <property type="match status" value="1"/>
</dbReference>
<keyword evidence="3" id="KW-1185">Reference proteome</keyword>
<accession>A0A2U8E2J0</accession>